<feature type="transmembrane region" description="Helical" evidence="1">
    <location>
        <begin position="92"/>
        <end position="115"/>
    </location>
</feature>
<evidence type="ECO:0000259" key="2">
    <source>
        <dbReference type="Pfam" id="PF06580"/>
    </source>
</evidence>
<dbReference type="PANTHER" id="PTHR34220:SF7">
    <property type="entry name" value="SENSOR HISTIDINE KINASE YPDA"/>
    <property type="match status" value="1"/>
</dbReference>
<reference evidence="3" key="1">
    <citation type="submission" date="2021-02" db="EMBL/GenBank/DDBJ databases">
        <title>Fulvivirga sp. S481 isolated from sea water.</title>
        <authorList>
            <person name="Bae S.S."/>
            <person name="Baek K."/>
        </authorList>
    </citation>
    <scope>NUCLEOTIDE SEQUENCE</scope>
    <source>
        <strain evidence="3">S481</strain>
    </source>
</reference>
<dbReference type="PANTHER" id="PTHR34220">
    <property type="entry name" value="SENSOR HISTIDINE KINASE YPDA"/>
    <property type="match status" value="1"/>
</dbReference>
<keyword evidence="3" id="KW-0418">Kinase</keyword>
<accession>A0A975A2F6</accession>
<dbReference type="Pfam" id="PF06580">
    <property type="entry name" value="His_kinase"/>
    <property type="match status" value="1"/>
</dbReference>
<dbReference type="InterPro" id="IPR010559">
    <property type="entry name" value="Sig_transdc_His_kin_internal"/>
</dbReference>
<feature type="transmembrane region" description="Helical" evidence="1">
    <location>
        <begin position="53"/>
        <end position="71"/>
    </location>
</feature>
<dbReference type="GO" id="GO:0016020">
    <property type="term" value="C:membrane"/>
    <property type="evidence" value="ECO:0007669"/>
    <property type="project" value="InterPro"/>
</dbReference>
<evidence type="ECO:0000313" key="3">
    <source>
        <dbReference type="EMBL" id="QSE98786.1"/>
    </source>
</evidence>
<keyword evidence="1" id="KW-0812">Transmembrane</keyword>
<feature type="transmembrane region" description="Helical" evidence="1">
    <location>
        <begin position="20"/>
        <end position="38"/>
    </location>
</feature>
<dbReference type="InterPro" id="IPR050640">
    <property type="entry name" value="Bact_2-comp_sensor_kinase"/>
</dbReference>
<keyword evidence="4" id="KW-1185">Reference proteome</keyword>
<evidence type="ECO:0000313" key="4">
    <source>
        <dbReference type="Proteomes" id="UP000662783"/>
    </source>
</evidence>
<feature type="transmembrane region" description="Helical" evidence="1">
    <location>
        <begin position="135"/>
        <end position="154"/>
    </location>
</feature>
<name>A0A975A2F6_9BACT</name>
<dbReference type="Proteomes" id="UP000662783">
    <property type="component" value="Chromosome"/>
</dbReference>
<sequence>MDEYNSNAPRSWKYYKNLRLLILINLIIALVITISFNLDTIGTSAFFTKWPEFIYSFLISFTLSYGISFITDKTDQRISWIQNPLKRLLVEVTAVSLFAFIVSLLFSTLILVSFYDHNFETLPWQTLMWRTRYAILISLFITLIFTSRAFLFEWRSAAIASEKMRADKFEGQYQSLKNQLNPHFLFNSFNTLSNLVHEDQDKATEFIQKLSKIYRYVLEVQKEELVSLGQELSFLESYIGLQKLRFGDSLLVSMDVKHKNLLIPPLTLQLLLENAIKHNIISKDQPLEIKIFDKEDSITISNNLQPKDVGENSTGIGLENIRSQLNYFTSSKLNVIKSDDAFVVEVPLLKDL</sequence>
<feature type="domain" description="Signal transduction histidine kinase internal region" evidence="2">
    <location>
        <begin position="172"/>
        <end position="250"/>
    </location>
</feature>
<dbReference type="RefSeq" id="WP_205723300.1">
    <property type="nucleotide sequence ID" value="NZ_CP070608.1"/>
</dbReference>
<dbReference type="KEGG" id="fuv:JR347_06830"/>
<keyword evidence="3" id="KW-0808">Transferase</keyword>
<keyword evidence="1" id="KW-0472">Membrane</keyword>
<gene>
    <name evidence="3" type="ORF">JR347_06830</name>
</gene>
<keyword evidence="1" id="KW-1133">Transmembrane helix</keyword>
<dbReference type="EMBL" id="CP070608">
    <property type="protein sequence ID" value="QSE98786.1"/>
    <property type="molecule type" value="Genomic_DNA"/>
</dbReference>
<proteinExistence type="predicted"/>
<dbReference type="GO" id="GO:0000155">
    <property type="term" value="F:phosphorelay sensor kinase activity"/>
    <property type="evidence" value="ECO:0007669"/>
    <property type="project" value="InterPro"/>
</dbReference>
<protein>
    <submittedName>
        <fullName evidence="3">Histidine kinase</fullName>
    </submittedName>
</protein>
<evidence type="ECO:0000256" key="1">
    <source>
        <dbReference type="SAM" id="Phobius"/>
    </source>
</evidence>
<dbReference type="AlphaFoldDB" id="A0A975A2F6"/>
<organism evidence="3 4">
    <name type="scientific">Fulvivirga lutea</name>
    <dbReference type="NCBI Taxonomy" id="2810512"/>
    <lineage>
        <taxon>Bacteria</taxon>
        <taxon>Pseudomonadati</taxon>
        <taxon>Bacteroidota</taxon>
        <taxon>Cytophagia</taxon>
        <taxon>Cytophagales</taxon>
        <taxon>Fulvivirgaceae</taxon>
        <taxon>Fulvivirga</taxon>
    </lineage>
</organism>